<dbReference type="GO" id="GO:0005576">
    <property type="term" value="C:extracellular region"/>
    <property type="evidence" value="ECO:0007669"/>
    <property type="project" value="UniProtKB-SubCell"/>
</dbReference>
<dbReference type="AlphaFoldDB" id="A0AB34GNM2"/>
<evidence type="ECO:0000313" key="7">
    <source>
        <dbReference type="Proteomes" id="UP001159641"/>
    </source>
</evidence>
<dbReference type="Gene3D" id="2.20.100.10">
    <property type="entry name" value="Thrombospondin type-1 (TSP1) repeat"/>
    <property type="match status" value="1"/>
</dbReference>
<feature type="region of interest" description="Disordered" evidence="5">
    <location>
        <begin position="203"/>
        <end position="223"/>
    </location>
</feature>
<dbReference type="InterPro" id="IPR036383">
    <property type="entry name" value="TSP1_rpt_sf"/>
</dbReference>
<evidence type="ECO:0000256" key="3">
    <source>
        <dbReference type="ARBA" id="ARBA00022729"/>
    </source>
</evidence>
<comment type="caution">
    <text evidence="6">The sequence shown here is derived from an EMBL/GenBank/DDBJ whole genome shotgun (WGS) entry which is preliminary data.</text>
</comment>
<reference evidence="6 7" key="1">
    <citation type="submission" date="2022-11" db="EMBL/GenBank/DDBJ databases">
        <title>Whole genome sequence of Eschrichtius robustus ER-17-0199.</title>
        <authorList>
            <person name="Bruniche-Olsen A."/>
            <person name="Black A.N."/>
            <person name="Fields C.J."/>
            <person name="Walden K."/>
            <person name="Dewoody J.A."/>
        </authorList>
    </citation>
    <scope>NUCLEOTIDE SEQUENCE [LARGE SCALE GENOMIC DNA]</scope>
    <source>
        <strain evidence="6">ER-17-0199</strain>
        <tissue evidence="6">Blubber</tissue>
    </source>
</reference>
<gene>
    <name evidence="6" type="ORF">J1605_001087</name>
</gene>
<evidence type="ECO:0000256" key="1">
    <source>
        <dbReference type="ARBA" id="ARBA00004613"/>
    </source>
</evidence>
<keyword evidence="3" id="KW-0732">Signal</keyword>
<dbReference type="PANTHER" id="PTHR10239:SF32">
    <property type="entry name" value="ADHESION G PROTEIN-COUPLED RECEPTOR B2"/>
    <property type="match status" value="1"/>
</dbReference>
<sequence length="223" mass="24488">MLFRSHLPSSLYVGWVFLPCTPVCHHPRYPACGRGPDELTSEQEGLALENGSSQPLLQSWQCFRGLDQTQKSGSQEPGEEPEEEPKVKTQWPRSADEPGLYMAQTGDPAAEEWSPWSVCSLTCGQGLQVRTRSCVSSPYGTLCSGPLRETRPCNNSATCPGEEDPWLPSWVDSSLPVRVSTGSVLCELGLEVCVFHIPTPHKGRNPGAQGRSNEEQWQSCRSS</sequence>
<keyword evidence="7" id="KW-1185">Reference proteome</keyword>
<dbReference type="EMBL" id="JAIQCJ010002152">
    <property type="protein sequence ID" value="KAJ8781044.1"/>
    <property type="molecule type" value="Genomic_DNA"/>
</dbReference>
<name>A0AB34GNM2_ESCRO</name>
<evidence type="ECO:0000256" key="4">
    <source>
        <dbReference type="ARBA" id="ARBA00023157"/>
    </source>
</evidence>
<dbReference type="Proteomes" id="UP001159641">
    <property type="component" value="Unassembled WGS sequence"/>
</dbReference>
<accession>A0AB34GNM2</accession>
<dbReference type="SMART" id="SM00209">
    <property type="entry name" value="TSP1"/>
    <property type="match status" value="1"/>
</dbReference>
<protein>
    <submittedName>
        <fullName evidence="6">Uncharacterized protein</fullName>
    </submittedName>
</protein>
<dbReference type="PROSITE" id="PS50092">
    <property type="entry name" value="TSP1"/>
    <property type="match status" value="1"/>
</dbReference>
<dbReference type="FunFam" id="2.20.100.10:FF:000003">
    <property type="entry name" value="Adhesion G protein-coupled receptor B2"/>
    <property type="match status" value="1"/>
</dbReference>
<organism evidence="6 7">
    <name type="scientific">Eschrichtius robustus</name>
    <name type="common">California gray whale</name>
    <name type="synonym">Eschrichtius gibbosus</name>
    <dbReference type="NCBI Taxonomy" id="9764"/>
    <lineage>
        <taxon>Eukaryota</taxon>
        <taxon>Metazoa</taxon>
        <taxon>Chordata</taxon>
        <taxon>Craniata</taxon>
        <taxon>Vertebrata</taxon>
        <taxon>Euteleostomi</taxon>
        <taxon>Mammalia</taxon>
        <taxon>Eutheria</taxon>
        <taxon>Laurasiatheria</taxon>
        <taxon>Artiodactyla</taxon>
        <taxon>Whippomorpha</taxon>
        <taxon>Cetacea</taxon>
        <taxon>Mysticeti</taxon>
        <taxon>Eschrichtiidae</taxon>
        <taxon>Eschrichtius</taxon>
    </lineage>
</organism>
<keyword evidence="4" id="KW-1015">Disulfide bond</keyword>
<dbReference type="InterPro" id="IPR051867">
    <property type="entry name" value="Angio_Inhib/Adhesion_GPCR"/>
</dbReference>
<dbReference type="PANTHER" id="PTHR10239">
    <property type="entry name" value="ISTHMIN-2"/>
    <property type="match status" value="1"/>
</dbReference>
<evidence type="ECO:0000256" key="2">
    <source>
        <dbReference type="ARBA" id="ARBA00022525"/>
    </source>
</evidence>
<dbReference type="SUPFAM" id="SSF82895">
    <property type="entry name" value="TSP-1 type 1 repeat"/>
    <property type="match status" value="1"/>
</dbReference>
<evidence type="ECO:0000313" key="6">
    <source>
        <dbReference type="EMBL" id="KAJ8781044.1"/>
    </source>
</evidence>
<dbReference type="Pfam" id="PF00090">
    <property type="entry name" value="TSP_1"/>
    <property type="match status" value="1"/>
</dbReference>
<proteinExistence type="predicted"/>
<feature type="region of interest" description="Disordered" evidence="5">
    <location>
        <begin position="68"/>
        <end position="107"/>
    </location>
</feature>
<keyword evidence="2" id="KW-0964">Secreted</keyword>
<evidence type="ECO:0000256" key="5">
    <source>
        <dbReference type="SAM" id="MobiDB-lite"/>
    </source>
</evidence>
<dbReference type="InterPro" id="IPR000884">
    <property type="entry name" value="TSP1_rpt"/>
</dbReference>
<comment type="subcellular location">
    <subcellularLocation>
        <location evidence="1">Secreted</location>
    </subcellularLocation>
</comment>